<feature type="compositionally biased region" description="Basic and acidic residues" evidence="1">
    <location>
        <begin position="33"/>
        <end position="84"/>
    </location>
</feature>
<dbReference type="RefSeq" id="WP_004423141.1">
    <property type="nucleotide sequence ID" value="NZ_AORI01000001.1"/>
</dbReference>
<keyword evidence="2" id="KW-0732">Signal</keyword>
<reference evidence="4 5" key="1">
    <citation type="journal article" date="2013" name="Genome Announc.">
        <title>Draft Genome Sequences of Mycoplasma auris and Mycoplasma yeatsii, Two Species of the Ear Canal of Caprinae.</title>
        <authorList>
            <person name="Dordet-Frisoni E."/>
            <person name="Baranowski E."/>
            <person name="Barre A."/>
            <person name="Blanchard A."/>
            <person name="Breton M."/>
            <person name="Couture C."/>
            <person name="Dupuy V."/>
            <person name="Gaurivaud P."/>
            <person name="Jacob D."/>
            <person name="Lemaitre C."/>
            <person name="Manso-Silvan L."/>
            <person name="Nikolski M."/>
            <person name="Nouvel L.X."/>
            <person name="Poumarat F."/>
            <person name="Sirand-Pugnet P."/>
            <person name="Thebault P."/>
            <person name="Theil S."/>
            <person name="Thiaucourt F."/>
            <person name="Citti C."/>
            <person name="Tardy F."/>
        </authorList>
    </citation>
    <scope>NUCLEOTIDE SEQUENCE [LARGE SCALE GENOMIC DNA]</scope>
    <source>
        <strain evidence="4 5">15026</strain>
    </source>
</reference>
<dbReference type="EMBL" id="AORI01000001">
    <property type="protein sequence ID" value="ENY69346.1"/>
    <property type="molecule type" value="Genomic_DNA"/>
</dbReference>
<name>N9VD58_9BACT</name>
<sequence>MKTKRNSLIYLGFVAVAALMPLVVVSCTKANKKIEKSNETKEYNKDNKDSNKNNINKEKSELNKETAKNQNPKEDKKNEVKPNKNSDQSSNQSVPKKNEEPKEKEPKRDSTKEDIKTMLDILNSLNLTKETFAKFKSDFKKAYDISNKYKDKLKDESFLKEYKVEVGPLKDLLDFYPFIEDKKDLNEDESFIETFKVVKEAFTKSKQ</sequence>
<organism evidence="4 5">
    <name type="scientific">Metamycoplasma auris 15026</name>
    <dbReference type="NCBI Taxonomy" id="1188233"/>
    <lineage>
        <taxon>Bacteria</taxon>
        <taxon>Bacillati</taxon>
        <taxon>Mycoplasmatota</taxon>
        <taxon>Mycoplasmoidales</taxon>
        <taxon>Metamycoplasmataceae</taxon>
        <taxon>Metamycoplasma</taxon>
    </lineage>
</organism>
<protein>
    <recommendedName>
        <fullName evidence="3">N-terminal Ras-GEF domain-containing protein</fullName>
    </recommendedName>
</protein>
<dbReference type="InterPro" id="IPR000651">
    <property type="entry name" value="Ras-like_Gua-exchang_fac_N"/>
</dbReference>
<evidence type="ECO:0000259" key="3">
    <source>
        <dbReference type="PROSITE" id="PS50212"/>
    </source>
</evidence>
<evidence type="ECO:0000313" key="4">
    <source>
        <dbReference type="EMBL" id="ENY69346.1"/>
    </source>
</evidence>
<feature type="compositionally biased region" description="Polar residues" evidence="1">
    <location>
        <begin position="85"/>
        <end position="94"/>
    </location>
</feature>
<gene>
    <name evidence="4" type="ORF">MAU_0580</name>
</gene>
<dbReference type="Proteomes" id="UP000013131">
    <property type="component" value="Unassembled WGS sequence"/>
</dbReference>
<feature type="chain" id="PRO_5004154351" description="N-terminal Ras-GEF domain-containing protein" evidence="2">
    <location>
        <begin position="27"/>
        <end position="207"/>
    </location>
</feature>
<feature type="region of interest" description="Disordered" evidence="1">
    <location>
        <begin position="33"/>
        <end position="115"/>
    </location>
</feature>
<dbReference type="PROSITE" id="PS51257">
    <property type="entry name" value="PROKAR_LIPOPROTEIN"/>
    <property type="match status" value="1"/>
</dbReference>
<evidence type="ECO:0000313" key="5">
    <source>
        <dbReference type="Proteomes" id="UP000013131"/>
    </source>
</evidence>
<comment type="caution">
    <text evidence="4">The sequence shown here is derived from an EMBL/GenBank/DDBJ whole genome shotgun (WGS) entry which is preliminary data.</text>
</comment>
<dbReference type="PROSITE" id="PS50212">
    <property type="entry name" value="RASGEF_NTER"/>
    <property type="match status" value="1"/>
</dbReference>
<dbReference type="AlphaFoldDB" id="N9VD58"/>
<feature type="signal peptide" evidence="2">
    <location>
        <begin position="1"/>
        <end position="26"/>
    </location>
</feature>
<feature type="compositionally biased region" description="Basic and acidic residues" evidence="1">
    <location>
        <begin position="96"/>
        <end position="115"/>
    </location>
</feature>
<evidence type="ECO:0000256" key="1">
    <source>
        <dbReference type="SAM" id="MobiDB-lite"/>
    </source>
</evidence>
<evidence type="ECO:0000256" key="2">
    <source>
        <dbReference type="SAM" id="SignalP"/>
    </source>
</evidence>
<proteinExistence type="predicted"/>
<feature type="domain" description="N-terminal Ras-GEF" evidence="3">
    <location>
        <begin position="160"/>
        <end position="207"/>
    </location>
</feature>
<keyword evidence="5" id="KW-1185">Reference proteome</keyword>
<dbReference type="PATRIC" id="fig|1188233.3.peg.58"/>
<accession>N9VD58</accession>